<evidence type="ECO:0000313" key="2">
    <source>
        <dbReference type="EMBL" id="GAA3920884.1"/>
    </source>
</evidence>
<keyword evidence="1" id="KW-1277">Toxin-antitoxin system</keyword>
<sequence>MRILMRIIMYSIFEDQTMEPLFNSGAPKKPTNLSINSDLLRKCKAMNINLSATLEEALTELLAKQNQEKWAEENKNAIRAYNEFVEENGCFGDEFREF</sequence>
<gene>
    <name evidence="2" type="ORF">GCM10022277_15750</name>
</gene>
<keyword evidence="3" id="KW-1185">Reference proteome</keyword>
<name>A0ABP7MH47_9GAMM</name>
<dbReference type="InterPro" id="IPR009956">
    <property type="entry name" value="Post-segregation_anti-tox_CcdA"/>
</dbReference>
<proteinExistence type="predicted"/>
<evidence type="ECO:0000313" key="3">
    <source>
        <dbReference type="Proteomes" id="UP001501565"/>
    </source>
</evidence>
<comment type="caution">
    <text evidence="2">The sequence shown here is derived from an EMBL/GenBank/DDBJ whole genome shotgun (WGS) entry which is preliminary data.</text>
</comment>
<protein>
    <recommendedName>
        <fullName evidence="4">Acetoacetyl-CoA synthase</fullName>
    </recommendedName>
</protein>
<dbReference type="Proteomes" id="UP001501565">
    <property type="component" value="Unassembled WGS sequence"/>
</dbReference>
<organism evidence="2 3">
    <name type="scientific">Litoribacillus peritrichatus</name>
    <dbReference type="NCBI Taxonomy" id="718191"/>
    <lineage>
        <taxon>Bacteria</taxon>
        <taxon>Pseudomonadati</taxon>
        <taxon>Pseudomonadota</taxon>
        <taxon>Gammaproteobacteria</taxon>
        <taxon>Oceanospirillales</taxon>
        <taxon>Oceanospirillaceae</taxon>
        <taxon>Litoribacillus</taxon>
    </lineage>
</organism>
<reference evidence="3" key="1">
    <citation type="journal article" date="2019" name="Int. J. Syst. Evol. Microbiol.">
        <title>The Global Catalogue of Microorganisms (GCM) 10K type strain sequencing project: providing services to taxonomists for standard genome sequencing and annotation.</title>
        <authorList>
            <consortium name="The Broad Institute Genomics Platform"/>
            <consortium name="The Broad Institute Genome Sequencing Center for Infectious Disease"/>
            <person name="Wu L."/>
            <person name="Ma J."/>
        </authorList>
    </citation>
    <scope>NUCLEOTIDE SEQUENCE [LARGE SCALE GENOMIC DNA]</scope>
    <source>
        <strain evidence="3">JCM 17551</strain>
    </source>
</reference>
<accession>A0ABP7MH47</accession>
<evidence type="ECO:0008006" key="4">
    <source>
        <dbReference type="Google" id="ProtNLM"/>
    </source>
</evidence>
<evidence type="ECO:0000256" key="1">
    <source>
        <dbReference type="ARBA" id="ARBA00022649"/>
    </source>
</evidence>
<dbReference type="EMBL" id="BAABBN010000004">
    <property type="protein sequence ID" value="GAA3920884.1"/>
    <property type="molecule type" value="Genomic_DNA"/>
</dbReference>
<dbReference type="Pfam" id="PF07362">
    <property type="entry name" value="CcdA"/>
    <property type="match status" value="1"/>
</dbReference>